<dbReference type="AlphaFoldDB" id="A0A2G4YYP9"/>
<dbReference type="InterPro" id="IPR000120">
    <property type="entry name" value="Amidase"/>
</dbReference>
<dbReference type="EMBL" id="PDEM01000007">
    <property type="protein sequence ID" value="PHZ86566.1"/>
    <property type="molecule type" value="Genomic_DNA"/>
</dbReference>
<reference evidence="2 3" key="1">
    <citation type="submission" date="2017-10" db="EMBL/GenBank/DDBJ databases">
        <title>Frigbacter circumglobatus gen. nov. sp. nov., isolated from sediment cultured in situ.</title>
        <authorList>
            <person name="Zhao Z."/>
        </authorList>
    </citation>
    <scope>NUCLEOTIDE SEQUENCE [LARGE SCALE GENOMIC DNA]</scope>
    <source>
        <strain evidence="2 3">ZYL</strain>
    </source>
</reference>
<evidence type="ECO:0000313" key="3">
    <source>
        <dbReference type="Proteomes" id="UP000229730"/>
    </source>
</evidence>
<dbReference type="InterPro" id="IPR023631">
    <property type="entry name" value="Amidase_dom"/>
</dbReference>
<dbReference type="PANTHER" id="PTHR11895">
    <property type="entry name" value="TRANSAMIDASE"/>
    <property type="match status" value="1"/>
</dbReference>
<evidence type="ECO:0000313" key="2">
    <source>
        <dbReference type="EMBL" id="PHZ86566.1"/>
    </source>
</evidence>
<dbReference type="NCBIfam" id="NF005688">
    <property type="entry name" value="PRK07488.1"/>
    <property type="match status" value="1"/>
</dbReference>
<comment type="caution">
    <text evidence="2">The sequence shown here is derived from an EMBL/GenBank/DDBJ whole genome shotgun (WGS) entry which is preliminary data.</text>
</comment>
<organism evidence="2 3">
    <name type="scientific">Paremcibacter congregatus</name>
    <dbReference type="NCBI Taxonomy" id="2043170"/>
    <lineage>
        <taxon>Bacteria</taxon>
        <taxon>Pseudomonadati</taxon>
        <taxon>Pseudomonadota</taxon>
        <taxon>Alphaproteobacteria</taxon>
        <taxon>Emcibacterales</taxon>
        <taxon>Emcibacteraceae</taxon>
        <taxon>Paremcibacter</taxon>
    </lineage>
</organism>
<name>A0A2G4YYP9_9PROT</name>
<dbReference type="PANTHER" id="PTHR11895:SF151">
    <property type="entry name" value="GLUTAMYL-TRNA(GLN) AMIDOTRANSFERASE SUBUNIT A"/>
    <property type="match status" value="1"/>
</dbReference>
<dbReference type="Proteomes" id="UP000229730">
    <property type="component" value="Unassembled WGS sequence"/>
</dbReference>
<dbReference type="RefSeq" id="WP_099470942.1">
    <property type="nucleotide sequence ID" value="NZ_CP041025.1"/>
</dbReference>
<dbReference type="InParanoid" id="A0A2G4YYP9"/>
<evidence type="ECO:0000259" key="1">
    <source>
        <dbReference type="Pfam" id="PF01425"/>
    </source>
</evidence>
<dbReference type="Pfam" id="PF01425">
    <property type="entry name" value="Amidase"/>
    <property type="match status" value="1"/>
</dbReference>
<keyword evidence="3" id="KW-1185">Reference proteome</keyword>
<accession>A0A2G4YYP9</accession>
<dbReference type="Gene3D" id="3.90.1300.10">
    <property type="entry name" value="Amidase signature (AS) domain"/>
    <property type="match status" value="1"/>
</dbReference>
<feature type="domain" description="Amidase" evidence="1">
    <location>
        <begin position="27"/>
        <end position="451"/>
    </location>
</feature>
<protein>
    <recommendedName>
        <fullName evidence="1">Amidase domain-containing protein</fullName>
    </recommendedName>
</protein>
<dbReference type="SUPFAM" id="SSF75304">
    <property type="entry name" value="Amidase signature (AS) enzymes"/>
    <property type="match status" value="1"/>
</dbReference>
<dbReference type="InterPro" id="IPR036928">
    <property type="entry name" value="AS_sf"/>
</dbReference>
<dbReference type="GO" id="GO:0003824">
    <property type="term" value="F:catalytic activity"/>
    <property type="evidence" value="ECO:0007669"/>
    <property type="project" value="InterPro"/>
</dbReference>
<dbReference type="OrthoDB" id="9811471at2"/>
<sequence>MTVLDLTAAEAISAMQRGKITVSFYIDALLKQIKAHKDLNAFICLDETHLRDAAHDLDLRRAAGEKCGRLFGLPMVVKDNIETSDFPTTGGSPGLKHHRPDRNAPLLQKLLGEGALVLGKANMHELAFGITSNNAAFSPVRNPYNSDMIAGGSSGGSAAAVAAHMAPFALGTDTGGSTRIPPALCGIVGYRPTMGRYGAEGVIPVSHTRDTLGTMARTVEDILLIDGIVRPDLLPAEETPLKSLTGIRLGISRRYFFQDLDLAVQTAAEHALDTLRALGAELVEVDIPNLAGLNDAVSLPICLTEAVQDMTDYLENTGISFDQMVEAIASPDVQGLYQNITAAPPCTSEDYHALLTHDRPALQDAYRRYFKEHQLDAMVFPTTKLPARPIGEDDEVQINGLKSPTFPSYIHNTDPSSNAGLPGISVPMAMTPTGLPLGLEFDGPEDSDRHLMRIAEVFFTEIGPLPTPPTIRKDLL</sequence>
<proteinExistence type="predicted"/>
<gene>
    <name evidence="2" type="ORF">CRD36_01405</name>
</gene>